<proteinExistence type="predicted"/>
<keyword evidence="1" id="KW-0175">Coiled coil</keyword>
<gene>
    <name evidence="2" type="ORF">EZS28_015204</name>
</gene>
<evidence type="ECO:0000313" key="3">
    <source>
        <dbReference type="Proteomes" id="UP000324800"/>
    </source>
</evidence>
<organism evidence="2 3">
    <name type="scientific">Streblomastix strix</name>
    <dbReference type="NCBI Taxonomy" id="222440"/>
    <lineage>
        <taxon>Eukaryota</taxon>
        <taxon>Metamonada</taxon>
        <taxon>Preaxostyla</taxon>
        <taxon>Oxymonadida</taxon>
        <taxon>Streblomastigidae</taxon>
        <taxon>Streblomastix</taxon>
    </lineage>
</organism>
<evidence type="ECO:0000256" key="1">
    <source>
        <dbReference type="SAM" id="Coils"/>
    </source>
</evidence>
<accession>A0A5J4W3W5</accession>
<sequence length="120" mass="14227">MAEQASLSFDRDMEEMKAKNNELKEQIQWKDNENKQLETRAVPDGYQTEYIFAVQVEDDNENNNAVLNIRRRNKYCTSKKLMKEKKDFLLFYEKIPIKTDEQEEIPLEEGVEGQTNGQIF</sequence>
<protein>
    <submittedName>
        <fullName evidence="2">Uncharacterized protein</fullName>
    </submittedName>
</protein>
<name>A0A5J4W3W5_9EUKA</name>
<evidence type="ECO:0000313" key="2">
    <source>
        <dbReference type="EMBL" id="KAA6389266.1"/>
    </source>
</evidence>
<comment type="caution">
    <text evidence="2">The sequence shown here is derived from an EMBL/GenBank/DDBJ whole genome shotgun (WGS) entry which is preliminary data.</text>
</comment>
<dbReference type="EMBL" id="SNRW01003653">
    <property type="protein sequence ID" value="KAA6389266.1"/>
    <property type="molecule type" value="Genomic_DNA"/>
</dbReference>
<dbReference type="Proteomes" id="UP000324800">
    <property type="component" value="Unassembled WGS sequence"/>
</dbReference>
<reference evidence="2 3" key="1">
    <citation type="submission" date="2019-03" db="EMBL/GenBank/DDBJ databases">
        <title>Single cell metagenomics reveals metabolic interactions within the superorganism composed of flagellate Streblomastix strix and complex community of Bacteroidetes bacteria on its surface.</title>
        <authorList>
            <person name="Treitli S.C."/>
            <person name="Kolisko M."/>
            <person name="Husnik F."/>
            <person name="Keeling P."/>
            <person name="Hampl V."/>
        </authorList>
    </citation>
    <scope>NUCLEOTIDE SEQUENCE [LARGE SCALE GENOMIC DNA]</scope>
    <source>
        <strain evidence="2">ST1C</strain>
    </source>
</reference>
<feature type="coiled-coil region" evidence="1">
    <location>
        <begin position="6"/>
        <end position="40"/>
    </location>
</feature>
<dbReference type="AlphaFoldDB" id="A0A5J4W3W5"/>